<sequence>MILTKCSGIFDSACSEGRPFRMDFPPVFPLLTSPAPLTSVSCSPSSSTGSIDCFSTGVPTIAKESKVETIMRFRSSFVQSVNRFNDFLGNSCLDEDPASQAGFTSSSSLLGVVVRFSLFRFLLANNFRAAVAVVLVDLLPASVMSFVDLPFLFVSPSLGDGVIGWNINLLLGLRRREGLDSEVLFLVTGTFESNFASPPPKAAEATPLSLLYAVLVRTMASP</sequence>
<organism evidence="1 2">
    <name type="scientific">Nitzschia inconspicua</name>
    <dbReference type="NCBI Taxonomy" id="303405"/>
    <lineage>
        <taxon>Eukaryota</taxon>
        <taxon>Sar</taxon>
        <taxon>Stramenopiles</taxon>
        <taxon>Ochrophyta</taxon>
        <taxon>Bacillariophyta</taxon>
        <taxon>Bacillariophyceae</taxon>
        <taxon>Bacillariophycidae</taxon>
        <taxon>Bacillariales</taxon>
        <taxon>Bacillariaceae</taxon>
        <taxon>Nitzschia</taxon>
    </lineage>
</organism>
<dbReference type="AlphaFoldDB" id="A0A9K3L0J1"/>
<reference evidence="1" key="2">
    <citation type="submission" date="2021-04" db="EMBL/GenBank/DDBJ databases">
        <authorList>
            <person name="Podell S."/>
        </authorList>
    </citation>
    <scope>NUCLEOTIDE SEQUENCE</scope>
    <source>
        <strain evidence="1">Hildebrandi</strain>
    </source>
</reference>
<reference evidence="1" key="1">
    <citation type="journal article" date="2021" name="Sci. Rep.">
        <title>Diploid genomic architecture of Nitzschia inconspicua, an elite biomass production diatom.</title>
        <authorList>
            <person name="Oliver A."/>
            <person name="Podell S."/>
            <person name="Pinowska A."/>
            <person name="Traller J.C."/>
            <person name="Smith S.R."/>
            <person name="McClure R."/>
            <person name="Beliaev A."/>
            <person name="Bohutskyi P."/>
            <person name="Hill E.A."/>
            <person name="Rabines A."/>
            <person name="Zheng H."/>
            <person name="Allen L.Z."/>
            <person name="Kuo A."/>
            <person name="Grigoriev I.V."/>
            <person name="Allen A.E."/>
            <person name="Hazlebeck D."/>
            <person name="Allen E.E."/>
        </authorList>
    </citation>
    <scope>NUCLEOTIDE SEQUENCE</scope>
    <source>
        <strain evidence="1">Hildebrandi</strain>
    </source>
</reference>
<dbReference type="EMBL" id="JAGRRH010000017">
    <property type="protein sequence ID" value="KAG7352605.1"/>
    <property type="molecule type" value="Genomic_DNA"/>
</dbReference>
<comment type="caution">
    <text evidence="1">The sequence shown here is derived from an EMBL/GenBank/DDBJ whole genome shotgun (WGS) entry which is preliminary data.</text>
</comment>
<evidence type="ECO:0000313" key="2">
    <source>
        <dbReference type="Proteomes" id="UP000693970"/>
    </source>
</evidence>
<dbReference type="Proteomes" id="UP000693970">
    <property type="component" value="Unassembled WGS sequence"/>
</dbReference>
<evidence type="ECO:0000313" key="1">
    <source>
        <dbReference type="EMBL" id="KAG7352605.1"/>
    </source>
</evidence>
<gene>
    <name evidence="1" type="ORF">IV203_008653</name>
</gene>
<protein>
    <submittedName>
        <fullName evidence="1">Uncharacterized protein</fullName>
    </submittedName>
</protein>
<accession>A0A9K3L0J1</accession>
<keyword evidence="2" id="KW-1185">Reference proteome</keyword>
<proteinExistence type="predicted"/>
<name>A0A9K3L0J1_9STRA</name>